<feature type="compositionally biased region" description="Basic and acidic residues" evidence="1">
    <location>
        <begin position="106"/>
        <end position="135"/>
    </location>
</feature>
<evidence type="ECO:0000256" key="2">
    <source>
        <dbReference type="SAM" id="Phobius"/>
    </source>
</evidence>
<dbReference type="GeneID" id="17041828"/>
<organism evidence="3 4">
    <name type="scientific">Coccomyxa subellipsoidea (strain C-169)</name>
    <name type="common">Green microalga</name>
    <dbReference type="NCBI Taxonomy" id="574566"/>
    <lineage>
        <taxon>Eukaryota</taxon>
        <taxon>Viridiplantae</taxon>
        <taxon>Chlorophyta</taxon>
        <taxon>core chlorophytes</taxon>
        <taxon>Trebouxiophyceae</taxon>
        <taxon>Trebouxiophyceae incertae sedis</taxon>
        <taxon>Coccomyxaceae</taxon>
        <taxon>Coccomyxa</taxon>
        <taxon>Coccomyxa subellipsoidea</taxon>
    </lineage>
</organism>
<feature type="transmembrane region" description="Helical" evidence="2">
    <location>
        <begin position="140"/>
        <end position="165"/>
    </location>
</feature>
<comment type="caution">
    <text evidence="3">The sequence shown here is derived from an EMBL/GenBank/DDBJ whole genome shotgun (WGS) entry which is preliminary data.</text>
</comment>
<name>I0YZL2_COCSC</name>
<protein>
    <submittedName>
        <fullName evidence="3">Uncharacterized protein</fullName>
    </submittedName>
</protein>
<proteinExistence type="predicted"/>
<feature type="compositionally biased region" description="Basic and acidic residues" evidence="1">
    <location>
        <begin position="70"/>
        <end position="83"/>
    </location>
</feature>
<keyword evidence="2" id="KW-1133">Transmembrane helix</keyword>
<gene>
    <name evidence="3" type="ORF">COCSUDRAFT_53133</name>
</gene>
<keyword evidence="4" id="KW-1185">Reference proteome</keyword>
<sequence length="169" mass="17835">MAHKKKGSKKGSSAANGPSRPQTAAAQTNGEPHSYKEAVTTNLDINATEEANGHNISEDTSPQTSPRTDGSTDKDGSADKEATKPNGKPAEPEKPKPAQPQTGEHAAQDARKALEDTVENLRGDLRAEKGRREHAEEQVLVWKATSAALGLSTLGCATLALVALMRCRS</sequence>
<reference evidence="3 4" key="1">
    <citation type="journal article" date="2012" name="Genome Biol.">
        <title>The genome of the polar eukaryotic microalga coccomyxa subellipsoidea reveals traits of cold adaptation.</title>
        <authorList>
            <person name="Blanc G."/>
            <person name="Agarkova I."/>
            <person name="Grimwood J."/>
            <person name="Kuo A."/>
            <person name="Brueggeman A."/>
            <person name="Dunigan D."/>
            <person name="Gurnon J."/>
            <person name="Ladunga I."/>
            <person name="Lindquist E."/>
            <person name="Lucas S."/>
            <person name="Pangilinan J."/>
            <person name="Proschold T."/>
            <person name="Salamov A."/>
            <person name="Schmutz J."/>
            <person name="Weeks D."/>
            <person name="Yamada T."/>
            <person name="Claverie J.M."/>
            <person name="Grigoriev I."/>
            <person name="Van Etten J."/>
            <person name="Lomsadze A."/>
            <person name="Borodovsky M."/>
        </authorList>
    </citation>
    <scope>NUCLEOTIDE SEQUENCE [LARGE SCALE GENOMIC DNA]</scope>
    <source>
        <strain evidence="3 4">C-169</strain>
    </source>
</reference>
<dbReference type="EMBL" id="AGSI01000006">
    <property type="protein sequence ID" value="EIE23831.1"/>
    <property type="molecule type" value="Genomic_DNA"/>
</dbReference>
<dbReference type="RefSeq" id="XP_005648375.1">
    <property type="nucleotide sequence ID" value="XM_005648318.1"/>
</dbReference>
<feature type="compositionally biased region" description="Polar residues" evidence="1">
    <location>
        <begin position="54"/>
        <end position="69"/>
    </location>
</feature>
<dbReference type="Proteomes" id="UP000007264">
    <property type="component" value="Unassembled WGS sequence"/>
</dbReference>
<accession>I0YZL2</accession>
<evidence type="ECO:0000313" key="3">
    <source>
        <dbReference type="EMBL" id="EIE23831.1"/>
    </source>
</evidence>
<dbReference type="OrthoDB" id="10538497at2759"/>
<dbReference type="AlphaFoldDB" id="I0YZL2"/>
<evidence type="ECO:0000313" key="4">
    <source>
        <dbReference type="Proteomes" id="UP000007264"/>
    </source>
</evidence>
<keyword evidence="2" id="KW-0812">Transmembrane</keyword>
<keyword evidence="2" id="KW-0472">Membrane</keyword>
<dbReference type="KEGG" id="csl:COCSUDRAFT_53133"/>
<feature type="compositionally biased region" description="Polar residues" evidence="1">
    <location>
        <begin position="14"/>
        <end position="31"/>
    </location>
</feature>
<evidence type="ECO:0000256" key="1">
    <source>
        <dbReference type="SAM" id="MobiDB-lite"/>
    </source>
</evidence>
<feature type="region of interest" description="Disordered" evidence="1">
    <location>
        <begin position="1"/>
        <end position="135"/>
    </location>
</feature>